<dbReference type="RefSeq" id="XP_020849434.1">
    <property type="nucleotide sequence ID" value="XM_020993775.1"/>
</dbReference>
<evidence type="ECO:0000256" key="7">
    <source>
        <dbReference type="SAM" id="Phobius"/>
    </source>
</evidence>
<feature type="compositionally biased region" description="Low complexity" evidence="6">
    <location>
        <begin position="19"/>
        <end position="36"/>
    </location>
</feature>
<evidence type="ECO:0000256" key="1">
    <source>
        <dbReference type="ARBA" id="ARBA00004225"/>
    </source>
</evidence>
<feature type="transmembrane region" description="Helical" evidence="7">
    <location>
        <begin position="337"/>
        <end position="355"/>
    </location>
</feature>
<dbReference type="Proteomes" id="UP000515140">
    <property type="component" value="Unplaced"/>
</dbReference>
<gene>
    <name evidence="9" type="primary">LOC110213419</name>
</gene>
<feature type="transmembrane region" description="Helical" evidence="7">
    <location>
        <begin position="306"/>
        <end position="325"/>
    </location>
</feature>
<accession>A0A6P5KXV9</accession>
<keyword evidence="3 7" id="KW-1133">Transmembrane helix</keyword>
<dbReference type="InterPro" id="IPR009801">
    <property type="entry name" value="TMEM126"/>
</dbReference>
<keyword evidence="5 7" id="KW-0472">Membrane</keyword>
<dbReference type="GO" id="GO:0032981">
    <property type="term" value="P:mitochondrial respiratory chain complex I assembly"/>
    <property type="evidence" value="ECO:0007669"/>
    <property type="project" value="TreeGrafter"/>
</dbReference>
<feature type="transmembrane region" description="Helical" evidence="7">
    <location>
        <begin position="375"/>
        <end position="395"/>
    </location>
</feature>
<dbReference type="GO" id="GO:0031966">
    <property type="term" value="C:mitochondrial membrane"/>
    <property type="evidence" value="ECO:0007669"/>
    <property type="project" value="UniProtKB-SubCell"/>
</dbReference>
<dbReference type="KEGG" id="pcw:110213419"/>
<name>A0A6P5KXV9_PHACI</name>
<keyword evidence="2 7" id="KW-0812">Transmembrane</keyword>
<feature type="region of interest" description="Disordered" evidence="6">
    <location>
        <begin position="1"/>
        <end position="39"/>
    </location>
</feature>
<evidence type="ECO:0000256" key="6">
    <source>
        <dbReference type="SAM" id="MobiDB-lite"/>
    </source>
</evidence>
<dbReference type="InParanoid" id="A0A6P5KXV9"/>
<keyword evidence="8" id="KW-1185">Reference proteome</keyword>
<sequence>MQSGPLSSPKERAQQLGLTIHPSSAPTPSPTRTVASGRKGEKSFGGLFLRHIHTLCPSPGGPHSCLVGEVAQPWCWRRSNYITRVRGSWKMEGGAGSAGAMLARMPGAGVSGGCTTTPRASPTRAKSKHGAGQEWVEGEGEGSSRKREGEECGVVAWPTQSGRERPARLLPQTNERLRFQGSGGQSESEERARLLTIVSGPPSPSCWGLGLGGGAWGKSSRDLDYHRSCERPRWRLPGVSTGRISERAAVVAARGDAREGYRMATHTYVQSDPSPEEIKLGRLRTSDLVKKNLWRLSKTEQITYTYGPLFLATNSSLSGFLANYFFRRYMKVKQHPFKTFVPLSAIPFLTTEVTYKFLVTDPLSSGDLTADMSILRGACVSVLCGIFHPSALAFLKNGRLAVKYETVPLPPRGRSLHHWTTFCQPAARLMIIPMIIQIVSGGYLASMQHEICERIFEMLEHD</sequence>
<organism evidence="8 9">
    <name type="scientific">Phascolarctos cinereus</name>
    <name type="common">Koala</name>
    <dbReference type="NCBI Taxonomy" id="38626"/>
    <lineage>
        <taxon>Eukaryota</taxon>
        <taxon>Metazoa</taxon>
        <taxon>Chordata</taxon>
        <taxon>Craniata</taxon>
        <taxon>Vertebrata</taxon>
        <taxon>Euteleostomi</taxon>
        <taxon>Mammalia</taxon>
        <taxon>Metatheria</taxon>
        <taxon>Diprotodontia</taxon>
        <taxon>Phascolarctidae</taxon>
        <taxon>Phascolarctos</taxon>
    </lineage>
</organism>
<evidence type="ECO:0000256" key="5">
    <source>
        <dbReference type="ARBA" id="ARBA00023136"/>
    </source>
</evidence>
<feature type="region of interest" description="Disordered" evidence="6">
    <location>
        <begin position="110"/>
        <end position="151"/>
    </location>
</feature>
<evidence type="ECO:0000256" key="3">
    <source>
        <dbReference type="ARBA" id="ARBA00022989"/>
    </source>
</evidence>
<protein>
    <submittedName>
        <fullName evidence="9">Uncharacterized protein LOC110213419</fullName>
    </submittedName>
</protein>
<reference evidence="9" key="1">
    <citation type="submission" date="2025-08" db="UniProtKB">
        <authorList>
            <consortium name="RefSeq"/>
        </authorList>
    </citation>
    <scope>IDENTIFICATION</scope>
    <source>
        <tissue evidence="9">Spleen</tissue>
    </source>
</reference>
<comment type="subcellular location">
    <subcellularLocation>
        <location evidence="1">Mitochondrion membrane</location>
        <topology evidence="1">Multi-pass membrane protein</topology>
    </subcellularLocation>
</comment>
<dbReference type="PANTHER" id="PTHR16296:SF3">
    <property type="entry name" value="COMPLEX I ASSEMBLY FACTOR TMEM126B, MITOCHONDRIAL"/>
    <property type="match status" value="1"/>
</dbReference>
<dbReference type="AlphaFoldDB" id="A0A6P5KXV9"/>
<evidence type="ECO:0000256" key="2">
    <source>
        <dbReference type="ARBA" id="ARBA00022692"/>
    </source>
</evidence>
<dbReference type="Pfam" id="PF07114">
    <property type="entry name" value="TMEM126"/>
    <property type="match status" value="1"/>
</dbReference>
<proteinExistence type="predicted"/>
<keyword evidence="4" id="KW-0496">Mitochondrion</keyword>
<dbReference type="GeneID" id="110213419"/>
<evidence type="ECO:0000313" key="9">
    <source>
        <dbReference type="RefSeq" id="XP_020849434.1"/>
    </source>
</evidence>
<evidence type="ECO:0000313" key="8">
    <source>
        <dbReference type="Proteomes" id="UP000515140"/>
    </source>
</evidence>
<dbReference type="PANTHER" id="PTHR16296">
    <property type="entry name" value="UNCHARACTERIZED HYPOTHALAMUS PROTEIN HT007"/>
    <property type="match status" value="1"/>
</dbReference>
<evidence type="ECO:0000256" key="4">
    <source>
        <dbReference type="ARBA" id="ARBA00023128"/>
    </source>
</evidence>